<evidence type="ECO:0000313" key="2">
    <source>
        <dbReference type="EnsemblPlants" id="Pp3c8_6333V3.1"/>
    </source>
</evidence>
<gene>
    <name evidence="1" type="ORF">PHYPA_011223</name>
</gene>
<evidence type="ECO:0000313" key="3">
    <source>
        <dbReference type="Proteomes" id="UP000006727"/>
    </source>
</evidence>
<name>A0A2K1K6D1_PHYPA</name>
<evidence type="ECO:0000313" key="1">
    <source>
        <dbReference type="EMBL" id="PNR49327.1"/>
    </source>
</evidence>
<dbReference type="Gramene" id="Pp3c8_6333V3.1">
    <property type="protein sequence ID" value="Pp3c8_6333V3.1"/>
    <property type="gene ID" value="Pp3c8_6333"/>
</dbReference>
<dbReference type="Proteomes" id="UP000006727">
    <property type="component" value="Chromosome 8"/>
</dbReference>
<reference evidence="1 3" key="2">
    <citation type="journal article" date="2018" name="Plant J.">
        <title>The Physcomitrella patens chromosome-scale assembly reveals moss genome structure and evolution.</title>
        <authorList>
            <person name="Lang D."/>
            <person name="Ullrich K.K."/>
            <person name="Murat F."/>
            <person name="Fuchs J."/>
            <person name="Jenkins J."/>
            <person name="Haas F.B."/>
            <person name="Piednoel M."/>
            <person name="Gundlach H."/>
            <person name="Van Bel M."/>
            <person name="Meyberg R."/>
            <person name="Vives C."/>
            <person name="Morata J."/>
            <person name="Symeonidi A."/>
            <person name="Hiss M."/>
            <person name="Muchero W."/>
            <person name="Kamisugi Y."/>
            <person name="Saleh O."/>
            <person name="Blanc G."/>
            <person name="Decker E.L."/>
            <person name="van Gessel N."/>
            <person name="Grimwood J."/>
            <person name="Hayes R.D."/>
            <person name="Graham S.W."/>
            <person name="Gunter L.E."/>
            <person name="McDaniel S.F."/>
            <person name="Hoernstein S.N.W."/>
            <person name="Larsson A."/>
            <person name="Li F.W."/>
            <person name="Perroud P.F."/>
            <person name="Phillips J."/>
            <person name="Ranjan P."/>
            <person name="Rokshar D.S."/>
            <person name="Rothfels C.J."/>
            <person name="Schneider L."/>
            <person name="Shu S."/>
            <person name="Stevenson D.W."/>
            <person name="Thummler F."/>
            <person name="Tillich M."/>
            <person name="Villarreal Aguilar J.C."/>
            <person name="Widiez T."/>
            <person name="Wong G.K."/>
            <person name="Wymore A."/>
            <person name="Zhang Y."/>
            <person name="Zimmer A.D."/>
            <person name="Quatrano R.S."/>
            <person name="Mayer K.F.X."/>
            <person name="Goodstein D."/>
            <person name="Casacuberta J.M."/>
            <person name="Vandepoele K."/>
            <person name="Reski R."/>
            <person name="Cuming A.C."/>
            <person name="Tuskan G.A."/>
            <person name="Maumus F."/>
            <person name="Salse J."/>
            <person name="Schmutz J."/>
            <person name="Rensing S.A."/>
        </authorList>
    </citation>
    <scope>NUCLEOTIDE SEQUENCE [LARGE SCALE GENOMIC DNA]</scope>
    <source>
        <strain evidence="2 3">cv. Gransden 2004</strain>
    </source>
</reference>
<keyword evidence="3" id="KW-1185">Reference proteome</keyword>
<reference evidence="1 3" key="1">
    <citation type="journal article" date="2008" name="Science">
        <title>The Physcomitrella genome reveals evolutionary insights into the conquest of land by plants.</title>
        <authorList>
            <person name="Rensing S."/>
            <person name="Lang D."/>
            <person name="Zimmer A."/>
            <person name="Terry A."/>
            <person name="Salamov A."/>
            <person name="Shapiro H."/>
            <person name="Nishiyama T."/>
            <person name="Perroud P.-F."/>
            <person name="Lindquist E."/>
            <person name="Kamisugi Y."/>
            <person name="Tanahashi T."/>
            <person name="Sakakibara K."/>
            <person name="Fujita T."/>
            <person name="Oishi K."/>
            <person name="Shin-I T."/>
            <person name="Kuroki Y."/>
            <person name="Toyoda A."/>
            <person name="Suzuki Y."/>
            <person name="Hashimoto A."/>
            <person name="Yamaguchi K."/>
            <person name="Sugano A."/>
            <person name="Kohara Y."/>
            <person name="Fujiyama A."/>
            <person name="Anterola A."/>
            <person name="Aoki S."/>
            <person name="Ashton N."/>
            <person name="Barbazuk W.B."/>
            <person name="Barker E."/>
            <person name="Bennetzen J."/>
            <person name="Bezanilla M."/>
            <person name="Blankenship R."/>
            <person name="Cho S.H."/>
            <person name="Dutcher S."/>
            <person name="Estelle M."/>
            <person name="Fawcett J.A."/>
            <person name="Gundlach H."/>
            <person name="Hanada K."/>
            <person name="Heyl A."/>
            <person name="Hicks K.A."/>
            <person name="Hugh J."/>
            <person name="Lohr M."/>
            <person name="Mayer K."/>
            <person name="Melkozernov A."/>
            <person name="Murata T."/>
            <person name="Nelson D."/>
            <person name="Pils B."/>
            <person name="Prigge M."/>
            <person name="Reiss B."/>
            <person name="Renner T."/>
            <person name="Rombauts S."/>
            <person name="Rushton P."/>
            <person name="Sanderfoot A."/>
            <person name="Schween G."/>
            <person name="Shiu S.-H."/>
            <person name="Stueber K."/>
            <person name="Theodoulou F.L."/>
            <person name="Tu H."/>
            <person name="Van de Peer Y."/>
            <person name="Verrier P.J."/>
            <person name="Waters E."/>
            <person name="Wood A."/>
            <person name="Yang L."/>
            <person name="Cove D."/>
            <person name="Cuming A."/>
            <person name="Hasebe M."/>
            <person name="Lucas S."/>
            <person name="Mishler D.B."/>
            <person name="Reski R."/>
            <person name="Grigoriev I."/>
            <person name="Quatrano R.S."/>
            <person name="Boore J.L."/>
        </authorList>
    </citation>
    <scope>NUCLEOTIDE SEQUENCE [LARGE SCALE GENOMIC DNA]</scope>
    <source>
        <strain evidence="2 3">cv. Gransden 2004</strain>
    </source>
</reference>
<dbReference type="InParanoid" id="A0A2K1K6D1"/>
<reference evidence="2" key="3">
    <citation type="submission" date="2020-12" db="UniProtKB">
        <authorList>
            <consortium name="EnsemblPlants"/>
        </authorList>
    </citation>
    <scope>IDENTIFICATION</scope>
</reference>
<dbReference type="EnsemblPlants" id="Pp3c8_6333V3.1">
    <property type="protein sequence ID" value="Pp3c8_6333V3.1"/>
    <property type="gene ID" value="Pp3c8_6333"/>
</dbReference>
<dbReference type="AlphaFoldDB" id="A0A2K1K6D1"/>
<organism evidence="1">
    <name type="scientific">Physcomitrium patens</name>
    <name type="common">Spreading-leaved earth moss</name>
    <name type="synonym">Physcomitrella patens</name>
    <dbReference type="NCBI Taxonomy" id="3218"/>
    <lineage>
        <taxon>Eukaryota</taxon>
        <taxon>Viridiplantae</taxon>
        <taxon>Streptophyta</taxon>
        <taxon>Embryophyta</taxon>
        <taxon>Bryophyta</taxon>
        <taxon>Bryophytina</taxon>
        <taxon>Bryopsida</taxon>
        <taxon>Funariidae</taxon>
        <taxon>Funariales</taxon>
        <taxon>Funariaceae</taxon>
        <taxon>Physcomitrium</taxon>
    </lineage>
</organism>
<accession>A0A2K1K6D1</accession>
<dbReference type="EMBL" id="ABEU02000008">
    <property type="protein sequence ID" value="PNR49327.1"/>
    <property type="molecule type" value="Genomic_DNA"/>
</dbReference>
<proteinExistence type="predicted"/>
<sequence>MFFETIKHLFILERINDIRFINSFSINKCVKDIFLSISFGNDVNYDHLLVLKSIKDIRLINLFGNDINI</sequence>
<protein>
    <submittedName>
        <fullName evidence="1 2">Uncharacterized protein</fullName>
    </submittedName>
</protein>